<sequence>MDAELLSLMAAPTPAPLPVDATPGGNTQGTSGRFASILRSLAVSENLTADQGTTPEALIQPSSTYNVAQLAPHWLPGILSSQPLDPASPITQITNSQATALIPRDMSLVGTSETAGPVFEAMAQRPRPVDRQIAGIELGVRMAPPAIQVSIRGSELGLDLVKPETMSKVQNPAIGRASGELATTNPKEQLPALTTQSNSQTEQGVTKPLTLELGINTVSEPKHTPVTTSSLGNYGVNLFATAAPSSLDVNTLHAPSPQGMSHSNQQLAIASPLGSQKWGLSLGHQLGRITLSGEQQVAIQLHPRELGPLLVEMHVKEQHAQLSFFSNQPLVRQSIEQALPQLREILGEQGIELGETDISAEQGAHQQQPQNRHPSAELRGLIDTPSATAPTATSERHIHALGINIYV</sequence>
<feature type="domain" description="Flagellar hook-length control protein-like C-terminal" evidence="4">
    <location>
        <begin position="293"/>
        <end position="367"/>
    </location>
</feature>
<dbReference type="PANTHER" id="PTHR37533:SF2">
    <property type="entry name" value="FLAGELLAR HOOK-LENGTH CONTROL PROTEIN"/>
    <property type="match status" value="1"/>
</dbReference>
<comment type="similarity">
    <text evidence="2">Belongs to the FliK family.</text>
</comment>
<dbReference type="GO" id="GO:0044780">
    <property type="term" value="P:bacterial-type flagellum assembly"/>
    <property type="evidence" value="ECO:0007669"/>
    <property type="project" value="InterPro"/>
</dbReference>
<evidence type="ECO:0000256" key="3">
    <source>
        <dbReference type="ARBA" id="ARBA00022795"/>
    </source>
</evidence>
<evidence type="ECO:0000313" key="5">
    <source>
        <dbReference type="EMBL" id="PLW86086.1"/>
    </source>
</evidence>
<evidence type="ECO:0000256" key="2">
    <source>
        <dbReference type="ARBA" id="ARBA00009149"/>
    </source>
</evidence>
<dbReference type="Pfam" id="PF02120">
    <property type="entry name" value="Flg_hook"/>
    <property type="match status" value="1"/>
</dbReference>
<dbReference type="Proteomes" id="UP000235162">
    <property type="component" value="Unassembled WGS sequence"/>
</dbReference>
<dbReference type="GO" id="GO:0009424">
    <property type="term" value="C:bacterial-type flagellum hook"/>
    <property type="evidence" value="ECO:0007669"/>
    <property type="project" value="InterPro"/>
</dbReference>
<gene>
    <name evidence="5" type="ORF">C0029_06450</name>
</gene>
<keyword evidence="6" id="KW-1185">Reference proteome</keyword>
<comment type="caution">
    <text evidence="5">The sequence shown here is derived from an EMBL/GenBank/DDBJ whole genome shotgun (WGS) entry which is preliminary data.</text>
</comment>
<dbReference type="EMBL" id="PKUR01000002">
    <property type="protein sequence ID" value="PLW86086.1"/>
    <property type="molecule type" value="Genomic_DNA"/>
</dbReference>
<reference evidence="5 6" key="1">
    <citation type="submission" date="2018-01" db="EMBL/GenBank/DDBJ databases">
        <title>The draft genome sequence of Halioglobus japonicus S1-36.</title>
        <authorList>
            <person name="Du Z.-J."/>
            <person name="Shi M.-J."/>
        </authorList>
    </citation>
    <scope>NUCLEOTIDE SEQUENCE [LARGE SCALE GENOMIC DNA]</scope>
    <source>
        <strain evidence="5 6">S1-36</strain>
    </source>
</reference>
<dbReference type="PRINTS" id="PR01007">
    <property type="entry name" value="FLGHOOKFLIK"/>
</dbReference>
<proteinExistence type="inferred from homology"/>
<keyword evidence="3" id="KW-1005">Bacterial flagellum biogenesis</keyword>
<dbReference type="PANTHER" id="PTHR37533">
    <property type="entry name" value="FLAGELLAR HOOK-LENGTH CONTROL PROTEIN"/>
    <property type="match status" value="1"/>
</dbReference>
<dbReference type="AlphaFoldDB" id="A0AAP8SN42"/>
<dbReference type="InterPro" id="IPR038610">
    <property type="entry name" value="FliK-like_C_sf"/>
</dbReference>
<dbReference type="CDD" id="cd17470">
    <property type="entry name" value="T3SS_Flik_C"/>
    <property type="match status" value="1"/>
</dbReference>
<dbReference type="KEGG" id="hja:BST95_07405"/>
<dbReference type="InterPro" id="IPR052563">
    <property type="entry name" value="FliK"/>
</dbReference>
<dbReference type="InterPro" id="IPR021136">
    <property type="entry name" value="Flagellar_hook_control-like_C"/>
</dbReference>
<name>A0AAP8SN42_9GAMM</name>
<accession>A0AAP8SN42</accession>
<protein>
    <recommendedName>
        <fullName evidence="4">Flagellar hook-length control protein-like C-terminal domain-containing protein</fullName>
    </recommendedName>
</protein>
<dbReference type="Gene3D" id="3.30.750.140">
    <property type="match status" value="1"/>
</dbReference>
<organism evidence="5 6">
    <name type="scientific">Halioglobus japonicus</name>
    <dbReference type="NCBI Taxonomy" id="930805"/>
    <lineage>
        <taxon>Bacteria</taxon>
        <taxon>Pseudomonadati</taxon>
        <taxon>Pseudomonadota</taxon>
        <taxon>Gammaproteobacteria</taxon>
        <taxon>Cellvibrionales</taxon>
        <taxon>Halieaceae</taxon>
        <taxon>Halioglobus</taxon>
    </lineage>
</organism>
<evidence type="ECO:0000256" key="1">
    <source>
        <dbReference type="ARBA" id="ARBA00003944"/>
    </source>
</evidence>
<dbReference type="RefSeq" id="WP_084198733.1">
    <property type="nucleotide sequence ID" value="NZ_BMYL01000002.1"/>
</dbReference>
<dbReference type="InterPro" id="IPR001635">
    <property type="entry name" value="Flag_hook_Flik"/>
</dbReference>
<evidence type="ECO:0000259" key="4">
    <source>
        <dbReference type="Pfam" id="PF02120"/>
    </source>
</evidence>
<evidence type="ECO:0000313" key="6">
    <source>
        <dbReference type="Proteomes" id="UP000235162"/>
    </source>
</evidence>
<comment type="function">
    <text evidence="1">Controls the length of the flagellar hook.</text>
</comment>